<protein>
    <submittedName>
        <fullName evidence="1">Uncharacterized protein</fullName>
    </submittedName>
</protein>
<dbReference type="EMBL" id="QGNW01000105">
    <property type="protein sequence ID" value="RVW96858.1"/>
    <property type="molecule type" value="Genomic_DNA"/>
</dbReference>
<gene>
    <name evidence="1" type="ORF">CK203_026045</name>
</gene>
<sequence length="149" mass="16714">MPSSIRQILEHIQRDFLWKGGNLEQKPHLVRWELVCLSKKKGGLGIKSLSTLNKALLCNGIEVREAYHVGLWKGIRMDWDIMGTRISFSVGGGGEKLLEAATWKKVCGDVEDVVFWTKTKSGKFSVKSLYNALESGSPSLFPSDCIWNM</sequence>
<accession>A0A438IJG1</accession>
<dbReference type="PANTHER" id="PTHR33116:SF78">
    <property type="entry name" value="OS12G0587133 PROTEIN"/>
    <property type="match status" value="1"/>
</dbReference>
<organism evidence="1 2">
    <name type="scientific">Vitis vinifera</name>
    <name type="common">Grape</name>
    <dbReference type="NCBI Taxonomy" id="29760"/>
    <lineage>
        <taxon>Eukaryota</taxon>
        <taxon>Viridiplantae</taxon>
        <taxon>Streptophyta</taxon>
        <taxon>Embryophyta</taxon>
        <taxon>Tracheophyta</taxon>
        <taxon>Spermatophyta</taxon>
        <taxon>Magnoliopsida</taxon>
        <taxon>eudicotyledons</taxon>
        <taxon>Gunneridae</taxon>
        <taxon>Pentapetalae</taxon>
        <taxon>rosids</taxon>
        <taxon>Vitales</taxon>
        <taxon>Vitaceae</taxon>
        <taxon>Viteae</taxon>
        <taxon>Vitis</taxon>
    </lineage>
</organism>
<evidence type="ECO:0000313" key="2">
    <source>
        <dbReference type="Proteomes" id="UP000288805"/>
    </source>
</evidence>
<proteinExistence type="predicted"/>
<evidence type="ECO:0000313" key="1">
    <source>
        <dbReference type="EMBL" id="RVW96858.1"/>
    </source>
</evidence>
<comment type="caution">
    <text evidence="1">The sequence shown here is derived from an EMBL/GenBank/DDBJ whole genome shotgun (WGS) entry which is preliminary data.</text>
</comment>
<name>A0A438IJG1_VITVI</name>
<dbReference type="Proteomes" id="UP000288805">
    <property type="component" value="Unassembled WGS sequence"/>
</dbReference>
<dbReference type="PANTHER" id="PTHR33116">
    <property type="entry name" value="REVERSE TRANSCRIPTASE ZINC-BINDING DOMAIN-CONTAINING PROTEIN-RELATED-RELATED"/>
    <property type="match status" value="1"/>
</dbReference>
<dbReference type="AlphaFoldDB" id="A0A438IJG1"/>
<reference evidence="1 2" key="1">
    <citation type="journal article" date="2018" name="PLoS Genet.">
        <title>Population sequencing reveals clonal diversity and ancestral inbreeding in the grapevine cultivar Chardonnay.</title>
        <authorList>
            <person name="Roach M.J."/>
            <person name="Johnson D.L."/>
            <person name="Bohlmann J."/>
            <person name="van Vuuren H.J."/>
            <person name="Jones S.J."/>
            <person name="Pretorius I.S."/>
            <person name="Schmidt S.A."/>
            <person name="Borneman A.R."/>
        </authorList>
    </citation>
    <scope>NUCLEOTIDE SEQUENCE [LARGE SCALE GENOMIC DNA]</scope>
    <source>
        <strain evidence="2">cv. Chardonnay</strain>
        <tissue evidence="1">Leaf</tissue>
    </source>
</reference>